<dbReference type="NCBIfam" id="NF045971">
    <property type="entry name" value="conju_CD1110"/>
    <property type="match status" value="1"/>
</dbReference>
<dbReference type="InterPro" id="IPR027417">
    <property type="entry name" value="P-loop_NTPase"/>
</dbReference>
<gene>
    <name evidence="2" type="ORF">H6X83_04475</name>
</gene>
<dbReference type="PANTHER" id="PTHR30121:SF6">
    <property type="entry name" value="SLR6007 PROTEIN"/>
    <property type="match status" value="1"/>
</dbReference>
<dbReference type="PANTHER" id="PTHR30121">
    <property type="entry name" value="UNCHARACTERIZED PROTEIN YJGR-RELATED"/>
    <property type="match status" value="1"/>
</dbReference>
<reference evidence="2 3" key="1">
    <citation type="submission" date="2020-08" db="EMBL/GenBank/DDBJ databases">
        <authorList>
            <person name="Ren C."/>
            <person name="Gu Y."/>
            <person name="Xu Y."/>
        </authorList>
    </citation>
    <scope>NUCLEOTIDE SEQUENCE [LARGE SCALE GENOMIC DNA]</scope>
    <source>
        <strain evidence="2 3">LBM18003</strain>
    </source>
</reference>
<evidence type="ECO:0000259" key="1">
    <source>
        <dbReference type="Pfam" id="PF19044"/>
    </source>
</evidence>
<name>A0A7G9WJM8_9FIRM</name>
<dbReference type="Gene3D" id="1.10.8.730">
    <property type="match status" value="1"/>
</dbReference>
<proteinExistence type="predicted"/>
<sequence>MTLTANKAHKKKPSLPPEHIINKRISNVYFPWKKRSTAQSSIPYDVLYEDGIAYLGNHQYSITYNFDDINYTNTDDQTRTAAFEDYCYLINSFDDTIGIQMHIVNMQLARTAVNVLVSCPQTSSAHLETVVNDLNNTANQRLTGSDSYIKKKYITLTILENSYEAAQQRFNRIDSDILSQLRSMGCATHKLNKYGRLVLLREYYRPDDLSPISREETLRNGIYDKDLIAPFGIDKVPGDRYIKLGDDYVQCLFFSAFPHDLSDELIHDLTDKVDRDMFITINIQPTDPDIAIKDVEKKLKRLDTEKYNIIARQCKAGIPIPEIPRELEGEIKNTTRFLEDLRTRNEKMFMANVLIMVRGKTKDEVDLIAEEVMSPAKKHGCTIHPFTFDHENALNSVVPLGRNDTFVKRSFKTTSIAVFTPFNVTEIVQPTGFCYGKNALSHNILMLDRKTLMNPHGFYFGASGSGKSMGAKLEIIECFLRTHDDMIIIDPDGEFTKVVELLGGQVIKVSNGSQTNFNPFDINEYYGGEEEPDPIPFKSDFIISLLEITLNYRYGIDAITRSVIDHCVREIYAKYIKHPCKANIPTFQDFYEVLGNQDKPEAKALKGALEIYVEGSLNIFAKKTNIDINNRLVCFNTRDLGKQLKLMGMSIIQDWCWNHISENQAKLKTTWLWNDEIHHSLRNANTGSWLIDSWKRGRKYGLIATGMTQEVRDVLKNEDSKSLLSNSEFIMLYRQKPDMIEDLAQVMDLSGRQVKKLQHSDSGCGLFKAGNSIVEFDNRYPDDTELFKVVMSDVNKRRREGT</sequence>
<feature type="domain" description="TraG P-loop" evidence="1">
    <location>
        <begin position="449"/>
        <end position="753"/>
    </location>
</feature>
<organism evidence="2 3">
    <name type="scientific">Caproicibacterium amylolyticum</name>
    <dbReference type="NCBI Taxonomy" id="2766537"/>
    <lineage>
        <taxon>Bacteria</taxon>
        <taxon>Bacillati</taxon>
        <taxon>Bacillota</taxon>
        <taxon>Clostridia</taxon>
        <taxon>Eubacteriales</taxon>
        <taxon>Oscillospiraceae</taxon>
        <taxon>Caproicibacterium</taxon>
    </lineage>
</organism>
<dbReference type="KEGG" id="caml:H6X83_04475"/>
<evidence type="ECO:0000313" key="2">
    <source>
        <dbReference type="EMBL" id="QNO18890.1"/>
    </source>
</evidence>
<dbReference type="AlphaFoldDB" id="A0A7G9WJM8"/>
<dbReference type="Pfam" id="PF19044">
    <property type="entry name" value="P-loop_TraG"/>
    <property type="match status" value="1"/>
</dbReference>
<dbReference type="InterPro" id="IPR043964">
    <property type="entry name" value="P-loop_TraG"/>
</dbReference>
<dbReference type="SUPFAM" id="SSF52540">
    <property type="entry name" value="P-loop containing nucleoside triphosphate hydrolases"/>
    <property type="match status" value="1"/>
</dbReference>
<keyword evidence="3" id="KW-1185">Reference proteome</keyword>
<accession>A0A7G9WJM8</accession>
<dbReference type="EMBL" id="CP060696">
    <property type="protein sequence ID" value="QNO18890.1"/>
    <property type="molecule type" value="Genomic_DNA"/>
</dbReference>
<evidence type="ECO:0000313" key="3">
    <source>
        <dbReference type="Proteomes" id="UP000516046"/>
    </source>
</evidence>
<dbReference type="InterPro" id="IPR051162">
    <property type="entry name" value="T4SS_component"/>
</dbReference>
<dbReference type="Gene3D" id="3.40.50.300">
    <property type="entry name" value="P-loop containing nucleotide triphosphate hydrolases"/>
    <property type="match status" value="1"/>
</dbReference>
<dbReference type="Proteomes" id="UP000516046">
    <property type="component" value="Chromosome"/>
</dbReference>
<protein>
    <recommendedName>
        <fullName evidence="1">TraG P-loop domain-containing protein</fullName>
    </recommendedName>
</protein>
<dbReference type="RefSeq" id="WP_212507959.1">
    <property type="nucleotide sequence ID" value="NZ_CP060696.1"/>
</dbReference>